<accession>A0A1V4HQ05</accession>
<dbReference type="STRING" id="1469647.BC351_19570"/>
<proteinExistence type="predicted"/>
<evidence type="ECO:0000256" key="1">
    <source>
        <dbReference type="SAM" id="MobiDB-lite"/>
    </source>
</evidence>
<dbReference type="Proteomes" id="UP000190626">
    <property type="component" value="Unassembled WGS sequence"/>
</dbReference>
<keyword evidence="4" id="KW-1185">Reference proteome</keyword>
<dbReference type="EMBL" id="MBTG01000006">
    <property type="protein sequence ID" value="OPH59683.1"/>
    <property type="molecule type" value="Genomic_DNA"/>
</dbReference>
<evidence type="ECO:0000256" key="2">
    <source>
        <dbReference type="SAM" id="SignalP"/>
    </source>
</evidence>
<gene>
    <name evidence="3" type="ORF">BC351_19570</name>
</gene>
<feature type="chain" id="PRO_5012595727" description="LysM domain-containing protein" evidence="2">
    <location>
        <begin position="33"/>
        <end position="268"/>
    </location>
</feature>
<dbReference type="AlphaFoldDB" id="A0A1V4HQ05"/>
<reference evidence="4" key="1">
    <citation type="submission" date="2016-07" db="EMBL/GenBank/DDBJ databases">
        <authorList>
            <person name="Florea S."/>
            <person name="Webb J.S."/>
            <person name="Jaromczyk J."/>
            <person name="Schardl C.L."/>
        </authorList>
    </citation>
    <scope>NUCLEOTIDE SEQUENCE [LARGE SCALE GENOMIC DNA]</scope>
    <source>
        <strain evidence="4">CY1</strain>
    </source>
</reference>
<keyword evidence="2" id="KW-0732">Signal</keyword>
<evidence type="ECO:0000313" key="3">
    <source>
        <dbReference type="EMBL" id="OPH59683.1"/>
    </source>
</evidence>
<feature type="region of interest" description="Disordered" evidence="1">
    <location>
        <begin position="233"/>
        <end position="268"/>
    </location>
</feature>
<organism evidence="3 4">
    <name type="scientific">Paenibacillus ferrarius</name>
    <dbReference type="NCBI Taxonomy" id="1469647"/>
    <lineage>
        <taxon>Bacteria</taxon>
        <taxon>Bacillati</taxon>
        <taxon>Bacillota</taxon>
        <taxon>Bacilli</taxon>
        <taxon>Bacillales</taxon>
        <taxon>Paenibacillaceae</taxon>
        <taxon>Paenibacillus</taxon>
    </lineage>
</organism>
<evidence type="ECO:0008006" key="5">
    <source>
        <dbReference type="Google" id="ProtNLM"/>
    </source>
</evidence>
<dbReference type="OrthoDB" id="2375390at2"/>
<feature type="compositionally biased region" description="Basic and acidic residues" evidence="1">
    <location>
        <begin position="233"/>
        <end position="257"/>
    </location>
</feature>
<sequence>MKQIHKKVLIGTLSAALLLGGGFVLQHNQVFADETAKATPAAQKETFKDRNHKGFEGHGPVKGGFEFGKGSQDYAAILGIDPSVLKEEIKQGKTLAQIALDKANLTEEALLGKLTEAETKKIDDALSAGKIKQEQADKLKSGLAERLKKVVEAKPKTMNFKGAPSPGQRPGGMPGGIWGNPQEIAKVLGITAEELNSERKAGKSLAEIAQAKGITEDELIAKLKDSLTDELKSFVERKGGEHPSAPPRHDGPKHVGKSDVASAPTDKK</sequence>
<dbReference type="RefSeq" id="WP_079410376.1">
    <property type="nucleotide sequence ID" value="NZ_MBTG01000006.1"/>
</dbReference>
<comment type="caution">
    <text evidence="3">The sequence shown here is derived from an EMBL/GenBank/DDBJ whole genome shotgun (WGS) entry which is preliminary data.</text>
</comment>
<feature type="signal peptide" evidence="2">
    <location>
        <begin position="1"/>
        <end position="32"/>
    </location>
</feature>
<protein>
    <recommendedName>
        <fullName evidence="5">LysM domain-containing protein</fullName>
    </recommendedName>
</protein>
<name>A0A1V4HQ05_9BACL</name>
<evidence type="ECO:0000313" key="4">
    <source>
        <dbReference type="Proteomes" id="UP000190626"/>
    </source>
</evidence>